<dbReference type="EMBL" id="FOEF01000005">
    <property type="protein sequence ID" value="SEP29536.1"/>
    <property type="molecule type" value="Genomic_DNA"/>
</dbReference>
<organism evidence="4 5">
    <name type="scientific">Amycolatopsis saalfeldensis</name>
    <dbReference type="NCBI Taxonomy" id="394193"/>
    <lineage>
        <taxon>Bacteria</taxon>
        <taxon>Bacillati</taxon>
        <taxon>Actinomycetota</taxon>
        <taxon>Actinomycetes</taxon>
        <taxon>Pseudonocardiales</taxon>
        <taxon>Pseudonocardiaceae</taxon>
        <taxon>Amycolatopsis</taxon>
    </lineage>
</organism>
<dbReference type="PROSITE" id="PS00379">
    <property type="entry name" value="CDP_ALCOHOL_P_TRANSF"/>
    <property type="match status" value="1"/>
</dbReference>
<evidence type="ECO:0000256" key="2">
    <source>
        <dbReference type="RuleBase" id="RU003750"/>
    </source>
</evidence>
<dbReference type="Proteomes" id="UP000198582">
    <property type="component" value="Unassembled WGS sequence"/>
</dbReference>
<keyword evidence="1 2" id="KW-0808">Transferase</keyword>
<dbReference type="Gene3D" id="1.20.120.1760">
    <property type="match status" value="1"/>
</dbReference>
<evidence type="ECO:0000313" key="4">
    <source>
        <dbReference type="EMBL" id="SEP29536.1"/>
    </source>
</evidence>
<dbReference type="STRING" id="394193.SAMN04489732_105388"/>
<dbReference type="OrthoDB" id="9782011at2"/>
<dbReference type="GO" id="GO:0016020">
    <property type="term" value="C:membrane"/>
    <property type="evidence" value="ECO:0007669"/>
    <property type="project" value="InterPro"/>
</dbReference>
<feature type="transmembrane region" description="Helical" evidence="3">
    <location>
        <begin position="208"/>
        <end position="229"/>
    </location>
</feature>
<reference evidence="4 5" key="1">
    <citation type="submission" date="2016-10" db="EMBL/GenBank/DDBJ databases">
        <authorList>
            <person name="de Groot N.N."/>
        </authorList>
    </citation>
    <scope>NUCLEOTIDE SEQUENCE [LARGE SCALE GENOMIC DNA]</scope>
    <source>
        <strain evidence="4 5">DSM 44993</strain>
    </source>
</reference>
<dbReference type="InterPro" id="IPR048254">
    <property type="entry name" value="CDP_ALCOHOL_P_TRANSF_CS"/>
</dbReference>
<gene>
    <name evidence="4" type="ORF">SAMN04489732_105388</name>
</gene>
<keyword evidence="3" id="KW-0472">Membrane</keyword>
<keyword evidence="3" id="KW-0812">Transmembrane</keyword>
<name>A0A1H8WPI6_9PSEU</name>
<feature type="transmembrane region" description="Helical" evidence="3">
    <location>
        <begin position="12"/>
        <end position="36"/>
    </location>
</feature>
<dbReference type="AlphaFoldDB" id="A0A1H8WPI6"/>
<feature type="transmembrane region" description="Helical" evidence="3">
    <location>
        <begin position="42"/>
        <end position="62"/>
    </location>
</feature>
<dbReference type="InterPro" id="IPR043130">
    <property type="entry name" value="CDP-OH_PTrfase_TM_dom"/>
</dbReference>
<evidence type="ECO:0000256" key="1">
    <source>
        <dbReference type="ARBA" id="ARBA00022679"/>
    </source>
</evidence>
<protein>
    <submittedName>
        <fullName evidence="4">Phosphatidylglycerophosphate synthase</fullName>
    </submittedName>
</protein>
<dbReference type="InterPro" id="IPR000462">
    <property type="entry name" value="CDP-OH_P_trans"/>
</dbReference>
<proteinExistence type="inferred from homology"/>
<dbReference type="GO" id="GO:0016780">
    <property type="term" value="F:phosphotransferase activity, for other substituted phosphate groups"/>
    <property type="evidence" value="ECO:0007669"/>
    <property type="project" value="InterPro"/>
</dbReference>
<dbReference type="Pfam" id="PF01066">
    <property type="entry name" value="CDP-OH_P_transf"/>
    <property type="match status" value="1"/>
</dbReference>
<keyword evidence="3" id="KW-1133">Transmembrane helix</keyword>
<dbReference type="RefSeq" id="WP_091617445.1">
    <property type="nucleotide sequence ID" value="NZ_FOEF01000005.1"/>
</dbReference>
<evidence type="ECO:0000313" key="5">
    <source>
        <dbReference type="Proteomes" id="UP000198582"/>
    </source>
</evidence>
<keyword evidence="5" id="KW-1185">Reference proteome</keyword>
<accession>A0A1H8WPI6</accession>
<evidence type="ECO:0000256" key="3">
    <source>
        <dbReference type="SAM" id="Phobius"/>
    </source>
</evidence>
<dbReference type="GO" id="GO:0008654">
    <property type="term" value="P:phospholipid biosynthetic process"/>
    <property type="evidence" value="ECO:0007669"/>
    <property type="project" value="InterPro"/>
</dbReference>
<sequence length="258" mass="26046">MAVTTTTRSHPGVGSVALAQAAGAGVQLALLAVLGLTTGLGAVGWVAGLVYTAGLWALLAGAARRAGARSLGPADHVTLARAVLIGGVTALVVDHLNGGAPVAVVVPLASVALALDAVDGRVARRTGTSSALGARFDMEADAFLILVLSTLVAGSLGQWVLAIGLMRYAFVAAARVLPWLRAELPPSRARKVVAALQGVLLVTAGSGLLPAGFAFAATVSALGLLVWSFGRDVVWLRRRELVTRPALQLQCAGTVLSG</sequence>
<feature type="transmembrane region" description="Helical" evidence="3">
    <location>
        <begin position="143"/>
        <end position="170"/>
    </location>
</feature>
<comment type="similarity">
    <text evidence="2">Belongs to the CDP-alcohol phosphatidyltransferase class-I family.</text>
</comment>